<comment type="caution">
    <text evidence="2">The sequence shown here is derived from an EMBL/GenBank/DDBJ whole genome shotgun (WGS) entry which is preliminary data.</text>
</comment>
<feature type="compositionally biased region" description="Acidic residues" evidence="1">
    <location>
        <begin position="76"/>
        <end position="90"/>
    </location>
</feature>
<evidence type="ECO:0000313" key="2">
    <source>
        <dbReference type="EMBL" id="CAB3990954.1"/>
    </source>
</evidence>
<dbReference type="GO" id="GO:0051087">
    <property type="term" value="F:protein-folding chaperone binding"/>
    <property type="evidence" value="ECO:0007669"/>
    <property type="project" value="TreeGrafter"/>
</dbReference>
<organism evidence="2 3">
    <name type="scientific">Paramuricea clavata</name>
    <name type="common">Red gorgonian</name>
    <name type="synonym">Violescent sea-whip</name>
    <dbReference type="NCBI Taxonomy" id="317549"/>
    <lineage>
        <taxon>Eukaryota</taxon>
        <taxon>Metazoa</taxon>
        <taxon>Cnidaria</taxon>
        <taxon>Anthozoa</taxon>
        <taxon>Octocorallia</taxon>
        <taxon>Malacalcyonacea</taxon>
        <taxon>Plexauridae</taxon>
        <taxon>Paramuricea</taxon>
    </lineage>
</organism>
<dbReference type="InterPro" id="IPR045250">
    <property type="entry name" value="p23-like"/>
</dbReference>
<dbReference type="GO" id="GO:0051879">
    <property type="term" value="F:Hsp90 protein binding"/>
    <property type="evidence" value="ECO:0007669"/>
    <property type="project" value="InterPro"/>
</dbReference>
<name>A0A7D9HSJ4_PARCT</name>
<dbReference type="AlphaFoldDB" id="A0A7D9HSJ4"/>
<dbReference type="InterPro" id="IPR008978">
    <property type="entry name" value="HSP20-like_chaperone"/>
</dbReference>
<dbReference type="Gene3D" id="2.60.40.790">
    <property type="match status" value="1"/>
</dbReference>
<dbReference type="GO" id="GO:0005829">
    <property type="term" value="C:cytosol"/>
    <property type="evidence" value="ECO:0007669"/>
    <property type="project" value="TreeGrafter"/>
</dbReference>
<feature type="non-terminal residue" evidence="2">
    <location>
        <position position="97"/>
    </location>
</feature>
<dbReference type="PANTHER" id="PTHR22932">
    <property type="entry name" value="TELOMERASE-BINDING PROTEIN P23 HSP90 CO-CHAPERONE"/>
    <property type="match status" value="1"/>
</dbReference>
<dbReference type="GO" id="GO:0005634">
    <property type="term" value="C:nucleus"/>
    <property type="evidence" value="ECO:0007669"/>
    <property type="project" value="TreeGrafter"/>
</dbReference>
<keyword evidence="3" id="KW-1185">Reference proteome</keyword>
<dbReference type="SUPFAM" id="SSF49764">
    <property type="entry name" value="HSP20-like chaperones"/>
    <property type="match status" value="1"/>
</dbReference>
<gene>
    <name evidence="2" type="ORF">PACLA_8A058299</name>
</gene>
<reference evidence="2" key="1">
    <citation type="submission" date="2020-04" db="EMBL/GenBank/DDBJ databases">
        <authorList>
            <person name="Alioto T."/>
            <person name="Alioto T."/>
            <person name="Gomez Garrido J."/>
        </authorList>
    </citation>
    <scope>NUCLEOTIDE SEQUENCE</scope>
    <source>
        <strain evidence="2">A484AB</strain>
    </source>
</reference>
<dbReference type="Proteomes" id="UP001152795">
    <property type="component" value="Unassembled WGS sequence"/>
</dbReference>
<dbReference type="OrthoDB" id="1564555at2759"/>
<protein>
    <submittedName>
        <fullName evidence="2">Prostaglandin E synthase 3-like</fullName>
    </submittedName>
</protein>
<accession>A0A7D9HSJ4</accession>
<dbReference type="PANTHER" id="PTHR22932:SF1">
    <property type="entry name" value="CO-CHAPERONE PROTEIN DAF-41"/>
    <property type="match status" value="1"/>
</dbReference>
<sequence length="97" mass="11237">ESKQHITTRELTFVLKKKDASTTFWKRLLETKDKIAHIKTDFDKWKDEDDSDDDEQPNSNFEDMMRQMGDIGMDGAVDDGNEADSDDSDDEGKYNIK</sequence>
<evidence type="ECO:0000313" key="3">
    <source>
        <dbReference type="Proteomes" id="UP001152795"/>
    </source>
</evidence>
<feature type="region of interest" description="Disordered" evidence="1">
    <location>
        <begin position="45"/>
        <end position="97"/>
    </location>
</feature>
<proteinExistence type="predicted"/>
<dbReference type="EMBL" id="CACRXK020001759">
    <property type="protein sequence ID" value="CAB3990954.1"/>
    <property type="molecule type" value="Genomic_DNA"/>
</dbReference>
<dbReference type="GO" id="GO:0051131">
    <property type="term" value="P:chaperone-mediated protein complex assembly"/>
    <property type="evidence" value="ECO:0007669"/>
    <property type="project" value="TreeGrafter"/>
</dbReference>
<dbReference type="GO" id="GO:0006457">
    <property type="term" value="P:protein folding"/>
    <property type="evidence" value="ECO:0007669"/>
    <property type="project" value="TreeGrafter"/>
</dbReference>
<evidence type="ECO:0000256" key="1">
    <source>
        <dbReference type="SAM" id="MobiDB-lite"/>
    </source>
</evidence>